<comment type="caution">
    <text evidence="1">The sequence shown here is derived from an EMBL/GenBank/DDBJ whole genome shotgun (WGS) entry which is preliminary data.</text>
</comment>
<keyword evidence="2" id="KW-1185">Reference proteome</keyword>
<gene>
    <name evidence="1" type="ORF">G9Q97_16905</name>
</gene>
<organism evidence="1 2">
    <name type="scientific">Cyclobacterium plantarum</name>
    <dbReference type="NCBI Taxonomy" id="2716263"/>
    <lineage>
        <taxon>Bacteria</taxon>
        <taxon>Pseudomonadati</taxon>
        <taxon>Bacteroidota</taxon>
        <taxon>Cytophagia</taxon>
        <taxon>Cytophagales</taxon>
        <taxon>Cyclobacteriaceae</taxon>
        <taxon>Cyclobacterium</taxon>
    </lineage>
</organism>
<protein>
    <submittedName>
        <fullName evidence="1">Uncharacterized protein</fullName>
    </submittedName>
</protein>
<sequence>MMNLLDKPIELSEGENPDRRYNSCLNNLIQTKEKELNDLLVESISEKERKRRFDIAKSHFQTDLYHC</sequence>
<name>A0ABX0H9F4_9BACT</name>
<proteinExistence type="predicted"/>
<reference evidence="1 2" key="1">
    <citation type="submission" date="2020-03" db="EMBL/GenBank/DDBJ databases">
        <title>Cyclobacterium plantarum sp. nov., a marine bacterium isolated from a coastal-marine wetland.</title>
        <authorList>
            <person name="Sanchez-Porro C."/>
            <person name="Ventosa A."/>
            <person name="Amoozegar M."/>
        </authorList>
    </citation>
    <scope>NUCLEOTIDE SEQUENCE [LARGE SCALE GENOMIC DNA]</scope>
    <source>
        <strain evidence="1 2">GBPx2</strain>
    </source>
</reference>
<dbReference type="RefSeq" id="WP_166148935.1">
    <property type="nucleotide sequence ID" value="NZ_JAANYN010000007.1"/>
</dbReference>
<dbReference type="Proteomes" id="UP000649799">
    <property type="component" value="Unassembled WGS sequence"/>
</dbReference>
<accession>A0ABX0H9F4</accession>
<evidence type="ECO:0000313" key="2">
    <source>
        <dbReference type="Proteomes" id="UP000649799"/>
    </source>
</evidence>
<evidence type="ECO:0000313" key="1">
    <source>
        <dbReference type="EMBL" id="NHE58491.1"/>
    </source>
</evidence>
<dbReference type="EMBL" id="JAANYN010000007">
    <property type="protein sequence ID" value="NHE58491.1"/>
    <property type="molecule type" value="Genomic_DNA"/>
</dbReference>